<protein>
    <submittedName>
        <fullName evidence="1">Uncharacterized protein</fullName>
    </submittedName>
</protein>
<name>A0A174NY20_FLAPL</name>
<evidence type="ECO:0000313" key="2">
    <source>
        <dbReference type="Proteomes" id="UP000095746"/>
    </source>
</evidence>
<organism evidence="1 2">
    <name type="scientific">Flavonifractor plautii</name>
    <name type="common">Fusobacterium plautii</name>
    <dbReference type="NCBI Taxonomy" id="292800"/>
    <lineage>
        <taxon>Bacteria</taxon>
        <taxon>Bacillati</taxon>
        <taxon>Bacillota</taxon>
        <taxon>Clostridia</taxon>
        <taxon>Eubacteriales</taxon>
        <taxon>Oscillospiraceae</taxon>
        <taxon>Flavonifractor</taxon>
    </lineage>
</organism>
<dbReference type="EMBL" id="CYZT01000391">
    <property type="protein sequence ID" value="CUP53634.1"/>
    <property type="molecule type" value="Genomic_DNA"/>
</dbReference>
<gene>
    <name evidence="1" type="ORF">ERS852411_03265</name>
</gene>
<dbReference type="Proteomes" id="UP000095746">
    <property type="component" value="Unassembled WGS sequence"/>
</dbReference>
<proteinExistence type="predicted"/>
<accession>A0A174NY20</accession>
<sequence length="46" mass="5533">MVSVPWVITMPLYSIRFSKTWRAMVCHSSGWMLEESRWRISRIVMS</sequence>
<evidence type="ECO:0000313" key="1">
    <source>
        <dbReference type="EMBL" id="CUP53634.1"/>
    </source>
</evidence>
<reference evidence="1 2" key="1">
    <citation type="submission" date="2015-09" db="EMBL/GenBank/DDBJ databases">
        <authorList>
            <consortium name="Pathogen Informatics"/>
        </authorList>
    </citation>
    <scope>NUCLEOTIDE SEQUENCE [LARGE SCALE GENOMIC DNA]</scope>
    <source>
        <strain evidence="1 2">2789STDY5608854</strain>
    </source>
</reference>
<dbReference type="AlphaFoldDB" id="A0A174NY20"/>